<name>A0A6P1T1A1_9RHOB</name>
<evidence type="ECO:0000256" key="1">
    <source>
        <dbReference type="SAM" id="SignalP"/>
    </source>
</evidence>
<accession>A0A6P1T1A1</accession>
<evidence type="ECO:0000313" key="3">
    <source>
        <dbReference type="Proteomes" id="UP000464495"/>
    </source>
</evidence>
<dbReference type="Proteomes" id="UP000464495">
    <property type="component" value="Chromosome"/>
</dbReference>
<gene>
    <name evidence="2" type="ORF">GO499_03445</name>
</gene>
<proteinExistence type="predicted"/>
<dbReference type="AlphaFoldDB" id="A0A6P1T1A1"/>
<dbReference type="EMBL" id="CP046620">
    <property type="protein sequence ID" value="QHQ34312.1"/>
    <property type="molecule type" value="Genomic_DNA"/>
</dbReference>
<reference evidence="2 3" key="1">
    <citation type="submission" date="2019-12" db="EMBL/GenBank/DDBJ databases">
        <title>Complete genome sequence of Algicella marina strain 9Alg 56(T) isolated from the red alga Tichocarpus crinitus.</title>
        <authorList>
            <person name="Kim S.-G."/>
            <person name="Nedashkovskaya O.I."/>
        </authorList>
    </citation>
    <scope>NUCLEOTIDE SEQUENCE [LARGE SCALE GENOMIC DNA]</scope>
    <source>
        <strain evidence="2 3">9Alg 56</strain>
    </source>
</reference>
<dbReference type="KEGG" id="amaq:GO499_03445"/>
<dbReference type="RefSeq" id="WP_161860883.1">
    <property type="nucleotide sequence ID" value="NZ_CP046620.1"/>
</dbReference>
<keyword evidence="1" id="KW-0732">Signal</keyword>
<feature type="chain" id="PRO_5026696618" evidence="1">
    <location>
        <begin position="18"/>
        <end position="200"/>
    </location>
</feature>
<sequence>MRSIALCCAFLMVCAQAGGAQETRIPSHIVESIKDVLAQDVVIRSIAAQNRRYGHLELNQIETLDQQWRAEREAVEQPLIAMTLSNPLSNFLTRVQANSFGLYTAVFVTDQNGLNVGQSAITGDFWQGDEAKFQKTFEVGPDAVFIDAPEAFEDIGVMISQVNVTVKDPETGTPIGAATFDVNLHEILRRWPVSTAATVN</sequence>
<feature type="signal peptide" evidence="1">
    <location>
        <begin position="1"/>
        <end position="17"/>
    </location>
</feature>
<protein>
    <submittedName>
        <fullName evidence="2">Uncharacterized protein</fullName>
    </submittedName>
</protein>
<organism evidence="2 3">
    <name type="scientific">Algicella marina</name>
    <dbReference type="NCBI Taxonomy" id="2683284"/>
    <lineage>
        <taxon>Bacteria</taxon>
        <taxon>Pseudomonadati</taxon>
        <taxon>Pseudomonadota</taxon>
        <taxon>Alphaproteobacteria</taxon>
        <taxon>Rhodobacterales</taxon>
        <taxon>Paracoccaceae</taxon>
        <taxon>Algicella</taxon>
    </lineage>
</organism>
<keyword evidence="3" id="KW-1185">Reference proteome</keyword>
<evidence type="ECO:0000313" key="2">
    <source>
        <dbReference type="EMBL" id="QHQ34312.1"/>
    </source>
</evidence>